<name>R0JC73_ANAPL</name>
<dbReference type="AlphaFoldDB" id="R0JC73"/>
<gene>
    <name evidence="2" type="ORF">Anapl_07847</name>
</gene>
<evidence type="ECO:0000313" key="2">
    <source>
        <dbReference type="EMBL" id="EOA94581.1"/>
    </source>
</evidence>
<sequence length="244" mass="25712">MEVDPEAGSQGGCAAMTPCETVKHHRVSAVRVLRGQCWSSLLKINLQLQLLPLQQPRATIPISLHALGCEVRPRVPALAGPSQLELVSGGTNTPGSPHHTTVLCPHPAGAMSTEIRSAGRKLGQEEDRGSYRGTMLAKSRALCAQPGSPPAALDPARVSAPMCINPAGSCTQHPASILRQLLPSTVPHTAPRSAPALLLHPEPGQLHPLSIGDIVGGSWHPQSQVGAGEDRAKIAPRWQEDTPR</sequence>
<keyword evidence="3" id="KW-1185">Reference proteome</keyword>
<dbReference type="Proteomes" id="UP000296049">
    <property type="component" value="Unassembled WGS sequence"/>
</dbReference>
<accession>R0JC73</accession>
<proteinExistence type="predicted"/>
<evidence type="ECO:0000256" key="1">
    <source>
        <dbReference type="SAM" id="MobiDB-lite"/>
    </source>
</evidence>
<feature type="region of interest" description="Disordered" evidence="1">
    <location>
        <begin position="218"/>
        <end position="244"/>
    </location>
</feature>
<evidence type="ECO:0000313" key="3">
    <source>
        <dbReference type="Proteomes" id="UP000296049"/>
    </source>
</evidence>
<feature type="compositionally biased region" description="Basic and acidic residues" evidence="1">
    <location>
        <begin position="228"/>
        <end position="244"/>
    </location>
</feature>
<dbReference type="EMBL" id="KB744699">
    <property type="protein sequence ID" value="EOA94581.1"/>
    <property type="molecule type" value="Genomic_DNA"/>
</dbReference>
<protein>
    <submittedName>
        <fullName evidence="2">Uncharacterized protein</fullName>
    </submittedName>
</protein>
<reference evidence="3" key="1">
    <citation type="journal article" date="2013" name="Nat. Genet.">
        <title>The duck genome and transcriptome provide insight into an avian influenza virus reservoir species.</title>
        <authorList>
            <person name="Huang Y."/>
            <person name="Li Y."/>
            <person name="Burt D.W."/>
            <person name="Chen H."/>
            <person name="Zhang Y."/>
            <person name="Qian W."/>
            <person name="Kim H."/>
            <person name="Gan S."/>
            <person name="Zhao Y."/>
            <person name="Li J."/>
            <person name="Yi K."/>
            <person name="Feng H."/>
            <person name="Zhu P."/>
            <person name="Li B."/>
            <person name="Liu Q."/>
            <person name="Fairley S."/>
            <person name="Magor K.E."/>
            <person name="Du Z."/>
            <person name="Hu X."/>
            <person name="Goodman L."/>
            <person name="Tafer H."/>
            <person name="Vignal A."/>
            <person name="Lee T."/>
            <person name="Kim K.W."/>
            <person name="Sheng Z."/>
            <person name="An Y."/>
            <person name="Searle S."/>
            <person name="Herrero J."/>
            <person name="Groenen M.A."/>
            <person name="Crooijmans R.P."/>
            <person name="Faraut T."/>
            <person name="Cai Q."/>
            <person name="Webster R.G."/>
            <person name="Aldridge J.R."/>
            <person name="Warren W.C."/>
            <person name="Bartschat S."/>
            <person name="Kehr S."/>
            <person name="Marz M."/>
            <person name="Stadler P.F."/>
            <person name="Smith J."/>
            <person name="Kraus R.H."/>
            <person name="Zhao Y."/>
            <person name="Ren L."/>
            <person name="Fei J."/>
            <person name="Morisson M."/>
            <person name="Kaiser P."/>
            <person name="Griffin D.K."/>
            <person name="Rao M."/>
            <person name="Pitel F."/>
            <person name="Wang J."/>
            <person name="Li N."/>
        </authorList>
    </citation>
    <scope>NUCLEOTIDE SEQUENCE [LARGE SCALE GENOMIC DNA]</scope>
</reference>
<organism evidence="2 3">
    <name type="scientific">Anas platyrhynchos</name>
    <name type="common">Mallard</name>
    <name type="synonym">Anas boschas</name>
    <dbReference type="NCBI Taxonomy" id="8839"/>
    <lineage>
        <taxon>Eukaryota</taxon>
        <taxon>Metazoa</taxon>
        <taxon>Chordata</taxon>
        <taxon>Craniata</taxon>
        <taxon>Vertebrata</taxon>
        <taxon>Euteleostomi</taxon>
        <taxon>Archelosauria</taxon>
        <taxon>Archosauria</taxon>
        <taxon>Dinosauria</taxon>
        <taxon>Saurischia</taxon>
        <taxon>Theropoda</taxon>
        <taxon>Coelurosauria</taxon>
        <taxon>Aves</taxon>
        <taxon>Neognathae</taxon>
        <taxon>Galloanserae</taxon>
        <taxon>Anseriformes</taxon>
        <taxon>Anatidae</taxon>
        <taxon>Anatinae</taxon>
        <taxon>Anas</taxon>
    </lineage>
</organism>